<comment type="subunit">
    <text evidence="6">Consists of a catalytic RNA component (M1 or rnpB) and a protein subunit.</text>
</comment>
<feature type="region of interest" description="Disordered" evidence="8">
    <location>
        <begin position="111"/>
        <end position="157"/>
    </location>
</feature>
<protein>
    <recommendedName>
        <fullName evidence="6 7">Ribonuclease P protein component</fullName>
        <shortName evidence="6">RNase P protein</shortName>
        <shortName evidence="6">RNaseP protein</shortName>
        <ecNumber evidence="6 7">3.1.26.5</ecNumber>
    </recommendedName>
    <alternativeName>
        <fullName evidence="6">Protein C5</fullName>
    </alternativeName>
</protein>
<evidence type="ECO:0000256" key="3">
    <source>
        <dbReference type="ARBA" id="ARBA00022759"/>
    </source>
</evidence>
<keyword evidence="4 6" id="KW-0378">Hydrolase</keyword>
<comment type="function">
    <text evidence="6">RNaseP catalyzes the removal of the 5'-leader sequence from pre-tRNA to produce the mature 5'-terminus. It can also cleave other RNA substrates such as 4.5S RNA. The protein component plays an auxiliary but essential role in vivo by binding to the 5'-leader sequence and broadening the substrate specificity of the ribozyme.</text>
</comment>
<evidence type="ECO:0000256" key="8">
    <source>
        <dbReference type="SAM" id="MobiDB-lite"/>
    </source>
</evidence>
<keyword evidence="1 6" id="KW-0819">tRNA processing</keyword>
<feature type="region of interest" description="Disordered" evidence="8">
    <location>
        <begin position="34"/>
        <end position="59"/>
    </location>
</feature>
<comment type="catalytic activity">
    <reaction evidence="6">
        <text>Endonucleolytic cleavage of RNA, removing 5'-extranucleotides from tRNA precursor.</text>
        <dbReference type="EC" id="3.1.26.5"/>
    </reaction>
</comment>
<dbReference type="GO" id="GO:0004526">
    <property type="term" value="F:ribonuclease P activity"/>
    <property type="evidence" value="ECO:0007669"/>
    <property type="project" value="UniProtKB-UniRule"/>
</dbReference>
<dbReference type="PANTHER" id="PTHR33992">
    <property type="entry name" value="RIBONUCLEASE P PROTEIN COMPONENT"/>
    <property type="match status" value="1"/>
</dbReference>
<comment type="similarity">
    <text evidence="6">Belongs to the RnpA family.</text>
</comment>
<dbReference type="Pfam" id="PF00825">
    <property type="entry name" value="Ribonuclease_P"/>
    <property type="match status" value="1"/>
</dbReference>
<dbReference type="InterPro" id="IPR000100">
    <property type="entry name" value="RNase_P"/>
</dbReference>
<dbReference type="EC" id="3.1.26.5" evidence="6 7"/>
<keyword evidence="2 6" id="KW-0540">Nuclease</keyword>
<keyword evidence="3 6" id="KW-0255">Endonuclease</keyword>
<dbReference type="STRING" id="1122133.SAMN02745157_0020"/>
<evidence type="ECO:0000256" key="7">
    <source>
        <dbReference type="NCBIfam" id="TIGR00188"/>
    </source>
</evidence>
<dbReference type="RefSeq" id="WP_244540359.1">
    <property type="nucleotide sequence ID" value="NZ_FQUP01000010.1"/>
</dbReference>
<evidence type="ECO:0000256" key="4">
    <source>
        <dbReference type="ARBA" id="ARBA00022801"/>
    </source>
</evidence>
<evidence type="ECO:0000313" key="10">
    <source>
        <dbReference type="Proteomes" id="UP000184485"/>
    </source>
</evidence>
<evidence type="ECO:0000256" key="5">
    <source>
        <dbReference type="ARBA" id="ARBA00022884"/>
    </source>
</evidence>
<dbReference type="PANTHER" id="PTHR33992:SF1">
    <property type="entry name" value="RIBONUCLEASE P PROTEIN COMPONENT"/>
    <property type="match status" value="1"/>
</dbReference>
<dbReference type="Proteomes" id="UP000184485">
    <property type="component" value="Unassembled WGS sequence"/>
</dbReference>
<sequence length="157" mass="17447">MDRQKTMGRLKKRAEFLAAAGGARASRRGFLLQKRDRDSEAGPRFGFTVTKKMGNSPERNRIRRRLREAVRLVAAPHASARSDYVLIGRRAALSQPFEDLVRDLISGLASLDRTPDRAPTQRSVAKAHDGERAPHPALPNEPALTGPNDRSAERSDR</sequence>
<evidence type="ECO:0000313" key="9">
    <source>
        <dbReference type="EMBL" id="SHG93506.1"/>
    </source>
</evidence>
<dbReference type="GO" id="GO:0030677">
    <property type="term" value="C:ribonuclease P complex"/>
    <property type="evidence" value="ECO:0007669"/>
    <property type="project" value="TreeGrafter"/>
</dbReference>
<accession>A0A1M5NV96</accession>
<evidence type="ECO:0000256" key="1">
    <source>
        <dbReference type="ARBA" id="ARBA00022694"/>
    </source>
</evidence>
<dbReference type="EMBL" id="FQUP01000010">
    <property type="protein sequence ID" value="SHG93506.1"/>
    <property type="molecule type" value="Genomic_DNA"/>
</dbReference>
<reference evidence="9 10" key="1">
    <citation type="submission" date="2016-11" db="EMBL/GenBank/DDBJ databases">
        <authorList>
            <person name="Jaros S."/>
            <person name="Januszkiewicz K."/>
            <person name="Wedrychowicz H."/>
        </authorList>
    </citation>
    <scope>NUCLEOTIDE SEQUENCE [LARGE SCALE GENOMIC DNA]</scope>
    <source>
        <strain evidence="9 10">DSM 19436</strain>
    </source>
</reference>
<dbReference type="GO" id="GO:0000049">
    <property type="term" value="F:tRNA binding"/>
    <property type="evidence" value="ECO:0007669"/>
    <property type="project" value="UniProtKB-UniRule"/>
</dbReference>
<gene>
    <name evidence="6" type="primary">rnpA</name>
    <name evidence="9" type="ORF">SAMN02745157_0020</name>
</gene>
<keyword evidence="10" id="KW-1185">Reference proteome</keyword>
<dbReference type="Gene3D" id="3.30.230.10">
    <property type="match status" value="1"/>
</dbReference>
<organism evidence="9 10">
    <name type="scientific">Kaistia soli DSM 19436</name>
    <dbReference type="NCBI Taxonomy" id="1122133"/>
    <lineage>
        <taxon>Bacteria</taxon>
        <taxon>Pseudomonadati</taxon>
        <taxon>Pseudomonadota</taxon>
        <taxon>Alphaproteobacteria</taxon>
        <taxon>Hyphomicrobiales</taxon>
        <taxon>Kaistiaceae</taxon>
        <taxon>Kaistia</taxon>
    </lineage>
</organism>
<dbReference type="AlphaFoldDB" id="A0A1M5NV96"/>
<keyword evidence="5 6" id="KW-0694">RNA-binding</keyword>
<dbReference type="HAMAP" id="MF_00227">
    <property type="entry name" value="RNase_P"/>
    <property type="match status" value="1"/>
</dbReference>
<name>A0A1M5NV96_9HYPH</name>
<dbReference type="GO" id="GO:0042781">
    <property type="term" value="F:3'-tRNA processing endoribonuclease activity"/>
    <property type="evidence" value="ECO:0007669"/>
    <property type="project" value="TreeGrafter"/>
</dbReference>
<evidence type="ECO:0000256" key="2">
    <source>
        <dbReference type="ARBA" id="ARBA00022722"/>
    </source>
</evidence>
<proteinExistence type="inferred from homology"/>
<dbReference type="InterPro" id="IPR014721">
    <property type="entry name" value="Ribsml_uS5_D2-typ_fold_subgr"/>
</dbReference>
<evidence type="ECO:0000256" key="6">
    <source>
        <dbReference type="HAMAP-Rule" id="MF_00227"/>
    </source>
</evidence>
<dbReference type="SUPFAM" id="SSF54211">
    <property type="entry name" value="Ribosomal protein S5 domain 2-like"/>
    <property type="match status" value="1"/>
</dbReference>
<dbReference type="InterPro" id="IPR020568">
    <property type="entry name" value="Ribosomal_Su5_D2-typ_SF"/>
</dbReference>
<dbReference type="GO" id="GO:0001682">
    <property type="term" value="P:tRNA 5'-leader removal"/>
    <property type="evidence" value="ECO:0007669"/>
    <property type="project" value="UniProtKB-UniRule"/>
</dbReference>
<dbReference type="NCBIfam" id="TIGR00188">
    <property type="entry name" value="rnpA"/>
    <property type="match status" value="1"/>
</dbReference>